<dbReference type="Proteomes" id="UP001152320">
    <property type="component" value="Chromosome 5"/>
</dbReference>
<dbReference type="GO" id="GO:0031047">
    <property type="term" value="P:regulatory ncRNA-mediated gene silencing"/>
    <property type="evidence" value="ECO:0007669"/>
    <property type="project" value="UniProtKB-UniRule"/>
</dbReference>
<keyword evidence="2" id="KW-0804">Transcription</keyword>
<keyword evidence="2" id="KW-0943">RNA-mediated gene silencing</keyword>
<reference evidence="4" key="1">
    <citation type="submission" date="2021-10" db="EMBL/GenBank/DDBJ databases">
        <title>Tropical sea cucumber genome reveals ecological adaptation and Cuvierian tubules defense mechanism.</title>
        <authorList>
            <person name="Chen T."/>
        </authorList>
    </citation>
    <scope>NUCLEOTIDE SEQUENCE</scope>
    <source>
        <strain evidence="4">Nanhai2018</strain>
        <tissue evidence="4">Muscle</tissue>
    </source>
</reference>
<dbReference type="GO" id="GO:0005737">
    <property type="term" value="C:cytoplasm"/>
    <property type="evidence" value="ECO:0007669"/>
    <property type="project" value="UniProtKB-SubCell"/>
</dbReference>
<dbReference type="InterPro" id="IPR039740">
    <property type="entry name" value="CNOT10"/>
</dbReference>
<dbReference type="GO" id="GO:0017148">
    <property type="term" value="P:negative regulation of translation"/>
    <property type="evidence" value="ECO:0007669"/>
    <property type="project" value="TreeGrafter"/>
</dbReference>
<feature type="compositionally biased region" description="Basic and acidic residues" evidence="3">
    <location>
        <begin position="596"/>
        <end position="608"/>
    </location>
</feature>
<comment type="subcellular location">
    <subcellularLocation>
        <location evidence="2">Cytoplasm</location>
    </subcellularLocation>
    <subcellularLocation>
        <location evidence="2">Nucleus</location>
    </subcellularLocation>
</comment>
<feature type="region of interest" description="Disordered" evidence="3">
    <location>
        <begin position="593"/>
        <end position="628"/>
    </location>
</feature>
<dbReference type="GO" id="GO:0006402">
    <property type="term" value="P:mRNA catabolic process"/>
    <property type="evidence" value="ECO:0007669"/>
    <property type="project" value="TreeGrafter"/>
</dbReference>
<keyword evidence="2" id="KW-0963">Cytoplasm</keyword>
<comment type="caution">
    <text evidence="4">The sequence shown here is derived from an EMBL/GenBank/DDBJ whole genome shotgun (WGS) entry which is preliminary data.</text>
</comment>
<evidence type="ECO:0000313" key="5">
    <source>
        <dbReference type="Proteomes" id="UP001152320"/>
    </source>
</evidence>
<sequence length="742" mass="81519">MADKKNGSNGNEMKELALAARKEFEAKNFSACMDKLKSLSALSQNDTKIQHNMCVCHFHQSGFQHVDNLKKGLKQVCNQVHVDPDNATSVEDTDHAVLFFNHAVILYHHGQYSQAIKILEKLFQVIEPLEDKLALQVLLLLAEACLRTQQPDKALRPLGYIDKQLASSKQSGDKAEQGKESKENENDFISLCEKKKAKIHQLKTKCYLQLKHMRFSKRELKLVMTSSTAGGTGQHPSAALFLKSNFEYERGNYRKAIKLLTGAQQDSDPWQTGESVPVMYYNNLGCIHFYMGKYHLACHYAKKALTENTEAVQALVKKSSQRRTSRPLHTMGFSRHYELLYNAGIQLLHAGRPLAAFDCLIETVQVYSMNPRLWLRLAECCIAANKGTPGPESVAKGIPDTNKRGIVKSVLGSGQHRKVVLSPGVSEKKYSNDMKSAAIPVASLEFGSLCLCNALSLLPSKVALPTDISPPSSAPSETSESPESSGTSSSGSKSPLVGTVPAPPGPPLKSHEVLNLRCSVLACSAYVSLVLGDYVITLQHTKDLLAIPGLTGSLKFLAHMYTAEALVHLNRISDAMQHLLVDNAQEVSVIYPATPEPEKDKDKQEKGDNAAGDGNDSQETQGSRVKQCHPSSVDMAKAMVFINLASSLALRSEWDKARKCLIKACSMLPAHEMPQQALFLAIYLELQTGNVPLALQMIKKQQMIPYLKAGDTPWNISHNSTNVVGGPANVAQPPWDNSPWRT</sequence>
<protein>
    <recommendedName>
        <fullName evidence="2">CCR4-NOT transcription complex subunit 10</fullName>
    </recommendedName>
</protein>
<keyword evidence="2" id="KW-0805">Transcription regulation</keyword>
<keyword evidence="2" id="KW-0539">Nucleus</keyword>
<dbReference type="SMART" id="SM00028">
    <property type="entry name" value="TPR"/>
    <property type="match status" value="4"/>
</dbReference>
<proteinExistence type="inferred from homology"/>
<comment type="function">
    <text evidence="2">Component of the CCR4-NOT complex which is one of the major cellular mRNA deadenylases and is linked to various cellular processes including bulk mRNA degradation, miRNA-mediated repression, translational repression during translational initiation and general transcription regulation.</text>
</comment>
<name>A0A9Q1HES4_HOLLE</name>
<gene>
    <name evidence="4" type="ORF">HOLleu_13529</name>
</gene>
<dbReference type="InterPro" id="IPR019734">
    <property type="entry name" value="TPR_rpt"/>
</dbReference>
<dbReference type="Gene3D" id="1.25.40.10">
    <property type="entry name" value="Tetratricopeptide repeat domain"/>
    <property type="match status" value="2"/>
</dbReference>
<evidence type="ECO:0000313" key="4">
    <source>
        <dbReference type="EMBL" id="KAJ8042466.1"/>
    </source>
</evidence>
<dbReference type="AlphaFoldDB" id="A0A9Q1HES4"/>
<feature type="compositionally biased region" description="Low complexity" evidence="3">
    <location>
        <begin position="469"/>
        <end position="495"/>
    </location>
</feature>
<dbReference type="EMBL" id="JAIZAY010000005">
    <property type="protein sequence ID" value="KAJ8042466.1"/>
    <property type="molecule type" value="Genomic_DNA"/>
</dbReference>
<dbReference type="PANTHER" id="PTHR12979">
    <property type="entry name" value="CCR4-NOT TRANSCRIPTION COMPLEX SUBUNIT 10"/>
    <property type="match status" value="1"/>
</dbReference>
<dbReference type="PANTHER" id="PTHR12979:SF5">
    <property type="entry name" value="CCR4-NOT TRANSCRIPTION COMPLEX SUBUNIT 10"/>
    <property type="match status" value="1"/>
</dbReference>
<dbReference type="OrthoDB" id="25157at2759"/>
<dbReference type="GO" id="GO:0005634">
    <property type="term" value="C:nucleus"/>
    <property type="evidence" value="ECO:0007669"/>
    <property type="project" value="UniProtKB-SubCell"/>
</dbReference>
<dbReference type="Pfam" id="PF13374">
    <property type="entry name" value="TPR_10"/>
    <property type="match status" value="1"/>
</dbReference>
<evidence type="ECO:0000256" key="3">
    <source>
        <dbReference type="SAM" id="MobiDB-lite"/>
    </source>
</evidence>
<feature type="compositionally biased region" description="Polar residues" evidence="3">
    <location>
        <begin position="615"/>
        <end position="624"/>
    </location>
</feature>
<evidence type="ECO:0000256" key="1">
    <source>
        <dbReference type="ARBA" id="ARBA00010080"/>
    </source>
</evidence>
<organism evidence="4 5">
    <name type="scientific">Holothuria leucospilota</name>
    <name type="common">Black long sea cucumber</name>
    <name type="synonym">Mertensiothuria leucospilota</name>
    <dbReference type="NCBI Taxonomy" id="206669"/>
    <lineage>
        <taxon>Eukaryota</taxon>
        <taxon>Metazoa</taxon>
        <taxon>Echinodermata</taxon>
        <taxon>Eleutherozoa</taxon>
        <taxon>Echinozoa</taxon>
        <taxon>Holothuroidea</taxon>
        <taxon>Aspidochirotacea</taxon>
        <taxon>Aspidochirotida</taxon>
        <taxon>Holothuriidae</taxon>
        <taxon>Holothuria</taxon>
    </lineage>
</organism>
<evidence type="ECO:0000256" key="2">
    <source>
        <dbReference type="RuleBase" id="RU367083"/>
    </source>
</evidence>
<dbReference type="InterPro" id="IPR011990">
    <property type="entry name" value="TPR-like_helical_dom_sf"/>
</dbReference>
<dbReference type="GO" id="GO:0030014">
    <property type="term" value="C:CCR4-NOT complex"/>
    <property type="evidence" value="ECO:0007669"/>
    <property type="project" value="UniProtKB-UniRule"/>
</dbReference>
<feature type="region of interest" description="Disordered" evidence="3">
    <location>
        <begin position="468"/>
        <end position="504"/>
    </location>
</feature>
<dbReference type="SUPFAM" id="SSF48452">
    <property type="entry name" value="TPR-like"/>
    <property type="match status" value="2"/>
</dbReference>
<comment type="similarity">
    <text evidence="1 2">Belongs to the CNOT10 family.</text>
</comment>
<accession>A0A9Q1HES4</accession>
<keyword evidence="2" id="KW-0810">Translation regulation</keyword>
<keyword evidence="5" id="KW-1185">Reference proteome</keyword>